<gene>
    <name evidence="2" type="ORF">CBA19CS42_04830</name>
</gene>
<proteinExistence type="predicted"/>
<protein>
    <submittedName>
        <fullName evidence="2">Uncharacterized protein</fullName>
    </submittedName>
</protein>
<feature type="region of interest" description="Disordered" evidence="1">
    <location>
        <begin position="153"/>
        <end position="199"/>
    </location>
</feature>
<dbReference type="RefSeq" id="WP_238210165.1">
    <property type="nucleotide sequence ID" value="NZ_BPUS01000001.1"/>
</dbReference>
<comment type="caution">
    <text evidence="2">The sequence shown here is derived from an EMBL/GenBank/DDBJ whole genome shotgun (WGS) entry which is preliminary data.</text>
</comment>
<sequence length="271" mass="27905">MGVQAAAAKQDQANGQAAVSVLTNLQASQAGLGAAQTVTDALKNDSDRSLALKGFAALKPTLQRIAAASGVPAMTQAASDYNTLSNARIDGAKMEVSGLNGSLSNDEWTRAVGAVPHPSDSSEVWDAYYERANPILKSRVGFYTDVVKRGQEAANRPLNPYGPNDRPNLGVPQTPSAPQASQAAPAAPQSTGSGSYQPVTVSDKASYDALPAGTVFRAPDGTIRRKSGDGGDQSAGSGSYQPVTVSSFADASRLPPGTVFRAPDGTIRKKS</sequence>
<accession>A0AA37MR83</accession>
<evidence type="ECO:0000256" key="1">
    <source>
        <dbReference type="SAM" id="MobiDB-lite"/>
    </source>
</evidence>
<dbReference type="EMBL" id="BPUS01000001">
    <property type="protein sequence ID" value="GJH23804.1"/>
    <property type="molecule type" value="Genomic_DNA"/>
</dbReference>
<organism evidence="2 3">
    <name type="scientific">Caballeronia novacaledonica</name>
    <dbReference type="NCBI Taxonomy" id="1544861"/>
    <lineage>
        <taxon>Bacteria</taxon>
        <taxon>Pseudomonadati</taxon>
        <taxon>Pseudomonadota</taxon>
        <taxon>Betaproteobacteria</taxon>
        <taxon>Burkholderiales</taxon>
        <taxon>Burkholderiaceae</taxon>
        <taxon>Caballeronia</taxon>
    </lineage>
</organism>
<feature type="compositionally biased region" description="Polar residues" evidence="1">
    <location>
        <begin position="240"/>
        <end position="249"/>
    </location>
</feature>
<reference evidence="2" key="1">
    <citation type="submission" date="2022-09" db="EMBL/GenBank/DDBJ databases">
        <title>Isolation and characterization of 3-chlorobenzoate degrading bacteria from soils in Shizuoka.</title>
        <authorList>
            <person name="Ifat A."/>
            <person name="Ogawa N."/>
            <person name="Kimbara K."/>
            <person name="Moriuchi R."/>
            <person name="Dohra H."/>
            <person name="Shintani M."/>
        </authorList>
    </citation>
    <scope>NUCLEOTIDE SEQUENCE</scope>
    <source>
        <strain evidence="2">19CS4-2</strain>
    </source>
</reference>
<evidence type="ECO:0000313" key="2">
    <source>
        <dbReference type="EMBL" id="GJH23804.1"/>
    </source>
</evidence>
<dbReference type="AlphaFoldDB" id="A0AA37MR83"/>
<name>A0AA37MR83_9BURK</name>
<evidence type="ECO:0000313" key="3">
    <source>
        <dbReference type="Proteomes" id="UP001055111"/>
    </source>
</evidence>
<feature type="compositionally biased region" description="Low complexity" evidence="1">
    <location>
        <begin position="172"/>
        <end position="195"/>
    </location>
</feature>
<dbReference type="Proteomes" id="UP001055111">
    <property type="component" value="Unassembled WGS sequence"/>
</dbReference>
<feature type="region of interest" description="Disordered" evidence="1">
    <location>
        <begin position="218"/>
        <end position="271"/>
    </location>
</feature>